<dbReference type="OrthoDB" id="7059309at2"/>
<gene>
    <name evidence="8" type="ORF">C4K88_04455</name>
</gene>
<feature type="transmembrane region" description="Helical" evidence="6">
    <location>
        <begin position="272"/>
        <end position="293"/>
    </location>
</feature>
<dbReference type="Pfam" id="PF00702">
    <property type="entry name" value="Hydrolase"/>
    <property type="match status" value="1"/>
</dbReference>
<dbReference type="GO" id="GO:0005524">
    <property type="term" value="F:ATP binding"/>
    <property type="evidence" value="ECO:0007669"/>
    <property type="project" value="UniProtKB-UniRule"/>
</dbReference>
<keyword evidence="6" id="KW-1003">Cell membrane</keyword>
<dbReference type="InterPro" id="IPR059000">
    <property type="entry name" value="ATPase_P-type_domA"/>
</dbReference>
<dbReference type="InterPro" id="IPR051014">
    <property type="entry name" value="Cation_Transport_ATPase_IB"/>
</dbReference>
<sequence>MRRRTSLPRLPWLVVITCVVITATILLDAAGAGAAAQRLATAYSLAVAAVQAYGMLRDIRKGHWGVDLLALMAILATAATGEYYASIVVVLMIASGQALDDFASARAQTQLRALLERAPRAAHRVMEEERDQDGTDGAPAGGAIEDVPIDDLRVGDLVLVRPAEVVPADGTLTADSATLDESMLTGESLPVDYVRGAHILSGSLNGADALTLRATATPAHSQYSRIVALVAEASASRSPTVRLADRFAVPFTVFALALAALSWVLSSDPTRAAAVLVAATPCPLLIAAPVAFLGGISRAARAGIIVRSTQALEQLARARSVAFDKTGTLTSGTPLVGAIVLAPMAAPLTEDEVLGLTASAEQYSTHVLAAAIIAEAARRGLALHPASGAQEFATDGVRAEVAGTTVAVGKRRFVERLVGPVPDPPLSPGETAVYVGVGERFAGCILLRDALRGTAPSTIRSLVALGVREVLMLTGDVEATARPIAREAGVDTIHTDCLPGDKVEIVRNLPERPVIMVGDGVNDAPVLAAADVGIAMGARGSTAASESAEVVITVDDLAKVGEAVLIGKRTLRIALQSIGIGIGLSLVLMTGAALGLVPPLAGAFGQEGIDLLTILYALRAARAPRSGARGSTDAGRSAHG</sequence>
<dbReference type="PRINTS" id="PR00120">
    <property type="entry name" value="HATPASE"/>
</dbReference>
<dbReference type="NCBIfam" id="TIGR01494">
    <property type="entry name" value="ATPase_P-type"/>
    <property type="match status" value="2"/>
</dbReference>
<reference evidence="8 9" key="1">
    <citation type="journal article" date="2014" name="Int. J. Syst. Evol. Microbiol.">
        <title>Arthrobacter pityocampae sp. nov., isolated from Thaumetopoea pityocampa (Lep., Thaumetopoeidae).</title>
        <authorList>
            <person name="Ince I.A."/>
            <person name="Demirbag Z."/>
            <person name="Kati H."/>
        </authorList>
    </citation>
    <scope>NUCLEOTIDE SEQUENCE [LARGE SCALE GENOMIC DNA]</scope>
    <source>
        <strain evidence="8 9">Tp2</strain>
    </source>
</reference>
<evidence type="ECO:0000256" key="4">
    <source>
        <dbReference type="ARBA" id="ARBA00022989"/>
    </source>
</evidence>
<feature type="transmembrane region" description="Helical" evidence="6">
    <location>
        <begin position="68"/>
        <end position="94"/>
    </location>
</feature>
<dbReference type="AlphaFoldDB" id="A0A2S5IZG1"/>
<evidence type="ECO:0000256" key="5">
    <source>
        <dbReference type="ARBA" id="ARBA00023136"/>
    </source>
</evidence>
<dbReference type="PANTHER" id="PTHR48085">
    <property type="entry name" value="CADMIUM/ZINC-TRANSPORTING ATPASE HMA2-RELATED"/>
    <property type="match status" value="1"/>
</dbReference>
<dbReference type="InterPro" id="IPR023214">
    <property type="entry name" value="HAD_sf"/>
</dbReference>
<dbReference type="GO" id="GO:0046872">
    <property type="term" value="F:metal ion binding"/>
    <property type="evidence" value="ECO:0007669"/>
    <property type="project" value="UniProtKB-KW"/>
</dbReference>
<keyword evidence="3 6" id="KW-0812">Transmembrane</keyword>
<keyword evidence="6" id="KW-0547">Nucleotide-binding</keyword>
<evidence type="ECO:0000256" key="3">
    <source>
        <dbReference type="ARBA" id="ARBA00022692"/>
    </source>
</evidence>
<dbReference type="InterPro" id="IPR018303">
    <property type="entry name" value="ATPase_P-typ_P_site"/>
</dbReference>
<dbReference type="PRINTS" id="PR00119">
    <property type="entry name" value="CATATPASE"/>
</dbReference>
<comment type="similarity">
    <text evidence="2 6">Belongs to the cation transport ATPase (P-type) (TC 3.A.3) family. Type IB subfamily.</text>
</comment>
<dbReference type="InterPro" id="IPR027256">
    <property type="entry name" value="P-typ_ATPase_IB"/>
</dbReference>
<dbReference type="RefSeq" id="WP_104120440.1">
    <property type="nucleotide sequence ID" value="NZ_PRKW01000002.1"/>
</dbReference>
<dbReference type="Proteomes" id="UP000239297">
    <property type="component" value="Unassembled WGS sequence"/>
</dbReference>
<protein>
    <submittedName>
        <fullName evidence="8">Heavy metal translocating P-type ATPase</fullName>
    </submittedName>
</protein>
<evidence type="ECO:0000313" key="8">
    <source>
        <dbReference type="EMBL" id="PPB49945.1"/>
    </source>
</evidence>
<keyword evidence="9" id="KW-1185">Reference proteome</keyword>
<organism evidence="8 9">
    <name type="scientific">Arthrobacter pityocampae</name>
    <dbReference type="NCBI Taxonomy" id="547334"/>
    <lineage>
        <taxon>Bacteria</taxon>
        <taxon>Bacillati</taxon>
        <taxon>Actinomycetota</taxon>
        <taxon>Actinomycetes</taxon>
        <taxon>Micrococcales</taxon>
        <taxon>Micrococcaceae</taxon>
        <taxon>Arthrobacter</taxon>
    </lineage>
</organism>
<dbReference type="Pfam" id="PF00122">
    <property type="entry name" value="E1-E2_ATPase"/>
    <property type="match status" value="1"/>
</dbReference>
<evidence type="ECO:0000256" key="6">
    <source>
        <dbReference type="RuleBase" id="RU362081"/>
    </source>
</evidence>
<proteinExistence type="inferred from homology"/>
<dbReference type="InterPro" id="IPR036412">
    <property type="entry name" value="HAD-like_sf"/>
</dbReference>
<dbReference type="Gene3D" id="3.40.50.1000">
    <property type="entry name" value="HAD superfamily/HAD-like"/>
    <property type="match status" value="1"/>
</dbReference>
<dbReference type="NCBIfam" id="TIGR01525">
    <property type="entry name" value="ATPase-IB_hvy"/>
    <property type="match status" value="1"/>
</dbReference>
<dbReference type="SUPFAM" id="SSF81653">
    <property type="entry name" value="Calcium ATPase, transduction domain A"/>
    <property type="match status" value="1"/>
</dbReference>
<keyword evidence="6" id="KW-0067">ATP-binding</keyword>
<comment type="subcellular location">
    <subcellularLocation>
        <location evidence="1">Cell membrane</location>
        <topology evidence="1">Multi-pass membrane protein</topology>
    </subcellularLocation>
</comment>
<dbReference type="PANTHER" id="PTHR48085:SF5">
    <property type="entry name" value="CADMIUM_ZINC-TRANSPORTING ATPASE HMA4-RELATED"/>
    <property type="match status" value="1"/>
</dbReference>
<evidence type="ECO:0000256" key="1">
    <source>
        <dbReference type="ARBA" id="ARBA00004651"/>
    </source>
</evidence>
<dbReference type="Gene3D" id="2.70.150.10">
    <property type="entry name" value="Calcium-transporting ATPase, cytoplasmic transduction domain A"/>
    <property type="match status" value="1"/>
</dbReference>
<dbReference type="InterPro" id="IPR008250">
    <property type="entry name" value="ATPase_P-typ_transduc_dom_A_sf"/>
</dbReference>
<dbReference type="InterPro" id="IPR023298">
    <property type="entry name" value="ATPase_P-typ_TM_dom_sf"/>
</dbReference>
<keyword evidence="4 6" id="KW-1133">Transmembrane helix</keyword>
<feature type="transmembrane region" description="Helical" evidence="6">
    <location>
        <begin position="12"/>
        <end position="32"/>
    </location>
</feature>
<dbReference type="InterPro" id="IPR023299">
    <property type="entry name" value="ATPase_P-typ_cyto_dom_N"/>
</dbReference>
<feature type="domain" description="P-type ATPase A" evidence="7">
    <location>
        <begin position="141"/>
        <end position="230"/>
    </location>
</feature>
<dbReference type="GO" id="GO:0005886">
    <property type="term" value="C:plasma membrane"/>
    <property type="evidence" value="ECO:0007669"/>
    <property type="project" value="UniProtKB-SubCell"/>
</dbReference>
<dbReference type="GO" id="GO:0016887">
    <property type="term" value="F:ATP hydrolysis activity"/>
    <property type="evidence" value="ECO:0007669"/>
    <property type="project" value="InterPro"/>
</dbReference>
<dbReference type="SUPFAM" id="SSF56784">
    <property type="entry name" value="HAD-like"/>
    <property type="match status" value="1"/>
</dbReference>
<feature type="transmembrane region" description="Helical" evidence="6">
    <location>
        <begin position="573"/>
        <end position="594"/>
    </location>
</feature>
<dbReference type="PROSITE" id="PS00154">
    <property type="entry name" value="ATPASE_E1_E2"/>
    <property type="match status" value="1"/>
</dbReference>
<feature type="transmembrane region" description="Helical" evidence="6">
    <location>
        <begin position="247"/>
        <end position="266"/>
    </location>
</feature>
<dbReference type="SUPFAM" id="SSF81665">
    <property type="entry name" value="Calcium ATPase, transmembrane domain M"/>
    <property type="match status" value="1"/>
</dbReference>
<dbReference type="GO" id="GO:0015086">
    <property type="term" value="F:cadmium ion transmembrane transporter activity"/>
    <property type="evidence" value="ECO:0007669"/>
    <property type="project" value="TreeGrafter"/>
</dbReference>
<evidence type="ECO:0000313" key="9">
    <source>
        <dbReference type="Proteomes" id="UP000239297"/>
    </source>
</evidence>
<keyword evidence="5 6" id="KW-0472">Membrane</keyword>
<evidence type="ECO:0000259" key="7">
    <source>
        <dbReference type="Pfam" id="PF00122"/>
    </source>
</evidence>
<evidence type="ECO:0000256" key="2">
    <source>
        <dbReference type="ARBA" id="ARBA00006024"/>
    </source>
</evidence>
<dbReference type="InterPro" id="IPR001757">
    <property type="entry name" value="P_typ_ATPase"/>
</dbReference>
<dbReference type="GO" id="GO:0019829">
    <property type="term" value="F:ATPase-coupled monoatomic cation transmembrane transporter activity"/>
    <property type="evidence" value="ECO:0007669"/>
    <property type="project" value="InterPro"/>
</dbReference>
<dbReference type="Gene3D" id="3.40.1110.10">
    <property type="entry name" value="Calcium-transporting ATPase, cytoplasmic domain N"/>
    <property type="match status" value="1"/>
</dbReference>
<name>A0A2S5IZG1_9MICC</name>
<comment type="caution">
    <text evidence="8">The sequence shown here is derived from an EMBL/GenBank/DDBJ whole genome shotgun (WGS) entry which is preliminary data.</text>
</comment>
<keyword evidence="6" id="KW-0479">Metal-binding</keyword>
<accession>A0A2S5IZG1</accession>
<dbReference type="EMBL" id="PRKW01000002">
    <property type="protein sequence ID" value="PPB49945.1"/>
    <property type="molecule type" value="Genomic_DNA"/>
</dbReference>